<feature type="transmembrane region" description="Helical" evidence="1">
    <location>
        <begin position="79"/>
        <end position="98"/>
    </location>
</feature>
<dbReference type="Proteomes" id="UP000588068">
    <property type="component" value="Unassembled WGS sequence"/>
</dbReference>
<evidence type="ECO:0000256" key="1">
    <source>
        <dbReference type="SAM" id="Phobius"/>
    </source>
</evidence>
<keyword evidence="2" id="KW-0732">Signal</keyword>
<proteinExistence type="predicted"/>
<evidence type="ECO:0000256" key="2">
    <source>
        <dbReference type="SAM" id="SignalP"/>
    </source>
</evidence>
<dbReference type="AlphaFoldDB" id="A0A841HS20"/>
<dbReference type="RefSeq" id="WP_221304301.1">
    <property type="nucleotide sequence ID" value="NZ_JACHHZ010000004.1"/>
</dbReference>
<feature type="transmembrane region" description="Helical" evidence="1">
    <location>
        <begin position="169"/>
        <end position="190"/>
    </location>
</feature>
<keyword evidence="1" id="KW-0472">Membrane</keyword>
<gene>
    <name evidence="3" type="ORF">HNQ60_003887</name>
</gene>
<evidence type="ECO:0000313" key="4">
    <source>
        <dbReference type="Proteomes" id="UP000588068"/>
    </source>
</evidence>
<protein>
    <recommendedName>
        <fullName evidence="5">HupE/UreJ family protein</fullName>
    </recommendedName>
</protein>
<organism evidence="3 4">
    <name type="scientific">Povalibacter uvarum</name>
    <dbReference type="NCBI Taxonomy" id="732238"/>
    <lineage>
        <taxon>Bacteria</taxon>
        <taxon>Pseudomonadati</taxon>
        <taxon>Pseudomonadota</taxon>
        <taxon>Gammaproteobacteria</taxon>
        <taxon>Steroidobacterales</taxon>
        <taxon>Steroidobacteraceae</taxon>
        <taxon>Povalibacter</taxon>
    </lineage>
</organism>
<reference evidence="3 4" key="1">
    <citation type="submission" date="2020-08" db="EMBL/GenBank/DDBJ databases">
        <title>Genomic Encyclopedia of Type Strains, Phase IV (KMG-IV): sequencing the most valuable type-strain genomes for metagenomic binning, comparative biology and taxonomic classification.</title>
        <authorList>
            <person name="Goeker M."/>
        </authorList>
    </citation>
    <scope>NUCLEOTIDE SEQUENCE [LARGE SCALE GENOMIC DNA]</scope>
    <source>
        <strain evidence="3 4">DSM 26723</strain>
    </source>
</reference>
<keyword evidence="1" id="KW-1133">Transmembrane helix</keyword>
<accession>A0A841HS20</accession>
<feature type="signal peptide" evidence="2">
    <location>
        <begin position="1"/>
        <end position="24"/>
    </location>
</feature>
<comment type="caution">
    <text evidence="3">The sequence shown here is derived from an EMBL/GenBank/DDBJ whole genome shotgun (WGS) entry which is preliminary data.</text>
</comment>
<evidence type="ECO:0000313" key="3">
    <source>
        <dbReference type="EMBL" id="MBB6095000.1"/>
    </source>
</evidence>
<sequence length="228" mass="24417">MFTKHGVSATVSLLLVLFAPLALAHGVAGGDAAYLERIQGVQFIPLMYLGAKHMVTGYDHLLFLAGVIFFLYRIKDVALYVTLFAVGHSVTLLTGVLAGIHANPYIVDAIIGLSVVYKAFENIGGFKRLGIAIDTRAAVLLFGFAHGFGLSTKLQDLSLSQDGLVPNMIAFNIGVELGQFAALALILIAFNLWRRGDTFVRGAYAANVLIMAAGFALFGYQLTGYLVT</sequence>
<dbReference type="EMBL" id="JACHHZ010000004">
    <property type="protein sequence ID" value="MBB6095000.1"/>
    <property type="molecule type" value="Genomic_DNA"/>
</dbReference>
<feature type="chain" id="PRO_5032942169" description="HupE/UreJ family protein" evidence="2">
    <location>
        <begin position="25"/>
        <end position="228"/>
    </location>
</feature>
<name>A0A841HS20_9GAMM</name>
<feature type="transmembrane region" description="Helical" evidence="1">
    <location>
        <begin position="55"/>
        <end position="72"/>
    </location>
</feature>
<feature type="transmembrane region" description="Helical" evidence="1">
    <location>
        <begin position="202"/>
        <end position="222"/>
    </location>
</feature>
<dbReference type="InterPro" id="IPR032809">
    <property type="entry name" value="Put_HupE_UreJ"/>
</dbReference>
<keyword evidence="4" id="KW-1185">Reference proteome</keyword>
<evidence type="ECO:0008006" key="5">
    <source>
        <dbReference type="Google" id="ProtNLM"/>
    </source>
</evidence>
<keyword evidence="1" id="KW-0812">Transmembrane</keyword>
<dbReference type="Pfam" id="PF13795">
    <property type="entry name" value="HupE_UreJ_2"/>
    <property type="match status" value="1"/>
</dbReference>